<comment type="caution">
    <text evidence="2">The sequence shown here is derived from an EMBL/GenBank/DDBJ whole genome shotgun (WGS) entry which is preliminary data.</text>
</comment>
<feature type="region of interest" description="Disordered" evidence="1">
    <location>
        <begin position="1"/>
        <end position="28"/>
    </location>
</feature>
<evidence type="ECO:0000256" key="1">
    <source>
        <dbReference type="SAM" id="MobiDB-lite"/>
    </source>
</evidence>
<reference evidence="2" key="1">
    <citation type="journal article" date="2022" name="bioRxiv">
        <title>Sequencing and chromosome-scale assembly of the giantPleurodeles waltlgenome.</title>
        <authorList>
            <person name="Brown T."/>
            <person name="Elewa A."/>
            <person name="Iarovenko S."/>
            <person name="Subramanian E."/>
            <person name="Araus A.J."/>
            <person name="Petzold A."/>
            <person name="Susuki M."/>
            <person name="Suzuki K.-i.T."/>
            <person name="Hayashi T."/>
            <person name="Toyoda A."/>
            <person name="Oliveira C."/>
            <person name="Osipova E."/>
            <person name="Leigh N.D."/>
            <person name="Simon A."/>
            <person name="Yun M.H."/>
        </authorList>
    </citation>
    <scope>NUCLEOTIDE SEQUENCE</scope>
    <source>
        <strain evidence="2">20211129_DDA</strain>
        <tissue evidence="2">Liver</tissue>
    </source>
</reference>
<gene>
    <name evidence="2" type="ORF">NDU88_001138</name>
</gene>
<dbReference type="AlphaFoldDB" id="A0AAV7W067"/>
<proteinExistence type="predicted"/>
<protein>
    <submittedName>
        <fullName evidence="2">Uncharacterized protein</fullName>
    </submittedName>
</protein>
<accession>A0AAV7W067</accession>
<dbReference type="EMBL" id="JANPWB010000002">
    <property type="protein sequence ID" value="KAJ1205710.1"/>
    <property type="molecule type" value="Genomic_DNA"/>
</dbReference>
<feature type="compositionally biased region" description="Basic and acidic residues" evidence="1">
    <location>
        <begin position="1"/>
        <end position="13"/>
    </location>
</feature>
<keyword evidence="3" id="KW-1185">Reference proteome</keyword>
<evidence type="ECO:0000313" key="3">
    <source>
        <dbReference type="Proteomes" id="UP001066276"/>
    </source>
</evidence>
<dbReference type="Proteomes" id="UP001066276">
    <property type="component" value="Chromosome 1_2"/>
</dbReference>
<sequence>MQIRRSFTEDPRWRPAVPADSDQPSSPPRLIAAVTSAPTPLSSMLRARILGSFCGAATRPGCCAARPAIPRRAADCAAGRALQGWPLPCLVFTDVSGGACFIFMVPKAIRRPRMSRGKFNLESIGAKKEKKQPAPLLKDQAGARGRGMQQSALVMKKTAKNAAQVHAIFTQTVKPKRTPPQKELCNAQSGTLEGNKDQVFFTGTGARGTASPEKTDQAVTPLLELIYRTMVHNHEQAQKENRKAKVANRQRQSSIRKVVKSCQDISTRIASIETRTEVLETEVKAIAVQTVAQEQQILDIQWKQKTARGGTIFGFWA</sequence>
<name>A0AAV7W067_PLEWA</name>
<organism evidence="2 3">
    <name type="scientific">Pleurodeles waltl</name>
    <name type="common">Iberian ribbed newt</name>
    <dbReference type="NCBI Taxonomy" id="8319"/>
    <lineage>
        <taxon>Eukaryota</taxon>
        <taxon>Metazoa</taxon>
        <taxon>Chordata</taxon>
        <taxon>Craniata</taxon>
        <taxon>Vertebrata</taxon>
        <taxon>Euteleostomi</taxon>
        <taxon>Amphibia</taxon>
        <taxon>Batrachia</taxon>
        <taxon>Caudata</taxon>
        <taxon>Salamandroidea</taxon>
        <taxon>Salamandridae</taxon>
        <taxon>Pleurodelinae</taxon>
        <taxon>Pleurodeles</taxon>
    </lineage>
</organism>
<evidence type="ECO:0000313" key="2">
    <source>
        <dbReference type="EMBL" id="KAJ1205710.1"/>
    </source>
</evidence>